<name>A0A7X6DIH3_9BURK</name>
<dbReference type="AlphaFoldDB" id="A0A7X6DIH3"/>
<accession>A0A7X6DIH3</accession>
<proteinExistence type="predicted"/>
<keyword evidence="3" id="KW-0946">Virion</keyword>
<sequence length="297" mass="30561">MPRSNTAMMPKVLWAAALVASALMYGEARAALSCTIMAAPPTIAGAYDPAGHLDLQGSFTINCTRAKQDKNWTVWVGLNQTTAQALAKAPPYADTLAYGIYTDAARSIRWMDGVSGGSTAVLPFSGSVTAASVSVPFYMRAPAGQQDKAAGTYQDTLTATLRLTDSVGQQLGTTTVTTEAEVAKNCSVGAAPIAYSVSYQAFRSTALVDSSQSVSVTCSKGTQVSLSLDQTTGVISPIGLTYALTFPGWSPSTTGTSSTGTLPQSFGLVLTLPAGQAGTCASGTCNGTATRQITITY</sequence>
<evidence type="ECO:0000313" key="4">
    <source>
        <dbReference type="Proteomes" id="UP000521868"/>
    </source>
</evidence>
<feature type="domain" description="Spore coat protein U/FanG" evidence="2">
    <location>
        <begin position="173"/>
        <end position="232"/>
    </location>
</feature>
<keyword evidence="3" id="KW-0167">Capsid protein</keyword>
<dbReference type="InterPro" id="IPR007893">
    <property type="entry name" value="Spore_coat_U/FanG"/>
</dbReference>
<feature type="signal peptide" evidence="1">
    <location>
        <begin position="1"/>
        <end position="30"/>
    </location>
</feature>
<protein>
    <submittedName>
        <fullName evidence="3">Spore coat protein U domain-containing protein</fullName>
    </submittedName>
</protein>
<dbReference type="Proteomes" id="UP000521868">
    <property type="component" value="Unassembled WGS sequence"/>
</dbReference>
<dbReference type="Pfam" id="PF05229">
    <property type="entry name" value="SCPU"/>
    <property type="match status" value="2"/>
</dbReference>
<dbReference type="PANTHER" id="PTHR37089">
    <property type="entry name" value="PROTEIN U-RELATED"/>
    <property type="match status" value="1"/>
</dbReference>
<gene>
    <name evidence="3" type="ORF">RAMLITH_18270</name>
</gene>
<feature type="chain" id="PRO_5031331394" evidence="1">
    <location>
        <begin position="31"/>
        <end position="297"/>
    </location>
</feature>
<dbReference type="InterPro" id="IPR053167">
    <property type="entry name" value="Spore_coat_component"/>
</dbReference>
<dbReference type="SMART" id="SM00972">
    <property type="entry name" value="SCPU"/>
    <property type="match status" value="1"/>
</dbReference>
<evidence type="ECO:0000259" key="2">
    <source>
        <dbReference type="Pfam" id="PF05229"/>
    </source>
</evidence>
<reference evidence="3 4" key="1">
    <citation type="journal article" date="2020" name="Nature">
        <title>Bacterial chemolithoautotrophy via manganese oxidation.</title>
        <authorList>
            <person name="Yu H."/>
            <person name="Leadbetter J.R."/>
        </authorList>
    </citation>
    <scope>NUCLEOTIDE SEQUENCE [LARGE SCALE GENOMIC DNA]</scope>
    <source>
        <strain evidence="3 4">RBP-1</strain>
    </source>
</reference>
<dbReference type="PANTHER" id="PTHR37089:SF3">
    <property type="entry name" value="EXPORTED PROTEIN"/>
    <property type="match status" value="1"/>
</dbReference>
<feature type="domain" description="Spore coat protein U/FanG" evidence="2">
    <location>
        <begin position="30"/>
        <end position="160"/>
    </location>
</feature>
<keyword evidence="1" id="KW-0732">Signal</keyword>
<dbReference type="EMBL" id="VTOX01000007">
    <property type="protein sequence ID" value="NKE67771.1"/>
    <property type="molecule type" value="Genomic_DNA"/>
</dbReference>
<organism evidence="3 4">
    <name type="scientific">Ramlibacter lithotrophicus</name>
    <dbReference type="NCBI Taxonomy" id="2606681"/>
    <lineage>
        <taxon>Bacteria</taxon>
        <taxon>Pseudomonadati</taxon>
        <taxon>Pseudomonadota</taxon>
        <taxon>Betaproteobacteria</taxon>
        <taxon>Burkholderiales</taxon>
        <taxon>Comamonadaceae</taxon>
        <taxon>Ramlibacter</taxon>
    </lineage>
</organism>
<evidence type="ECO:0000256" key="1">
    <source>
        <dbReference type="SAM" id="SignalP"/>
    </source>
</evidence>
<comment type="caution">
    <text evidence="3">The sequence shown here is derived from an EMBL/GenBank/DDBJ whole genome shotgun (WGS) entry which is preliminary data.</text>
</comment>
<keyword evidence="4" id="KW-1185">Reference proteome</keyword>
<evidence type="ECO:0000313" key="3">
    <source>
        <dbReference type="EMBL" id="NKE67771.1"/>
    </source>
</evidence>